<proteinExistence type="predicted"/>
<organism evidence="1 2">
    <name type="scientific">Lasiosphaeria hispida</name>
    <dbReference type="NCBI Taxonomy" id="260671"/>
    <lineage>
        <taxon>Eukaryota</taxon>
        <taxon>Fungi</taxon>
        <taxon>Dikarya</taxon>
        <taxon>Ascomycota</taxon>
        <taxon>Pezizomycotina</taxon>
        <taxon>Sordariomycetes</taxon>
        <taxon>Sordariomycetidae</taxon>
        <taxon>Sordariales</taxon>
        <taxon>Lasiosphaeriaceae</taxon>
        <taxon>Lasiosphaeria</taxon>
    </lineage>
</organism>
<name>A0AAJ0H5E8_9PEZI</name>
<sequence>MKRQRCTAGDHRESCCSLRIFDASGRHCGVAYMDGNTFSSTDFVAAADGSYFVKLSQQTLYGGFDPYDKVEPESDDGESMEDRFDTECFDINLPWCLYNIMMIMWAGDVTYRMAVGEVHIKAFDDAGPRRVDLIIG</sequence>
<dbReference type="Proteomes" id="UP001275084">
    <property type="component" value="Unassembled WGS sequence"/>
</dbReference>
<protein>
    <submittedName>
        <fullName evidence="1">Uncharacterized protein</fullName>
    </submittedName>
</protein>
<evidence type="ECO:0000313" key="2">
    <source>
        <dbReference type="Proteomes" id="UP001275084"/>
    </source>
</evidence>
<evidence type="ECO:0000313" key="1">
    <source>
        <dbReference type="EMBL" id="KAK3339965.1"/>
    </source>
</evidence>
<reference evidence="1" key="1">
    <citation type="journal article" date="2023" name="Mol. Phylogenet. Evol.">
        <title>Genome-scale phylogeny and comparative genomics of the fungal order Sordariales.</title>
        <authorList>
            <person name="Hensen N."/>
            <person name="Bonometti L."/>
            <person name="Westerberg I."/>
            <person name="Brannstrom I.O."/>
            <person name="Guillou S."/>
            <person name="Cros-Aarteil S."/>
            <person name="Calhoun S."/>
            <person name="Haridas S."/>
            <person name="Kuo A."/>
            <person name="Mondo S."/>
            <person name="Pangilinan J."/>
            <person name="Riley R."/>
            <person name="LaButti K."/>
            <person name="Andreopoulos B."/>
            <person name="Lipzen A."/>
            <person name="Chen C."/>
            <person name="Yan M."/>
            <person name="Daum C."/>
            <person name="Ng V."/>
            <person name="Clum A."/>
            <person name="Steindorff A."/>
            <person name="Ohm R.A."/>
            <person name="Martin F."/>
            <person name="Silar P."/>
            <person name="Natvig D.O."/>
            <person name="Lalanne C."/>
            <person name="Gautier V."/>
            <person name="Ament-Velasquez S.L."/>
            <person name="Kruys A."/>
            <person name="Hutchinson M.I."/>
            <person name="Powell A.J."/>
            <person name="Barry K."/>
            <person name="Miller A.N."/>
            <person name="Grigoriev I.V."/>
            <person name="Debuchy R."/>
            <person name="Gladieux P."/>
            <person name="Hiltunen Thoren M."/>
            <person name="Johannesson H."/>
        </authorList>
    </citation>
    <scope>NUCLEOTIDE SEQUENCE</scope>
    <source>
        <strain evidence="1">CBS 955.72</strain>
    </source>
</reference>
<dbReference type="EMBL" id="JAUIQD010000009">
    <property type="protein sequence ID" value="KAK3339965.1"/>
    <property type="molecule type" value="Genomic_DNA"/>
</dbReference>
<gene>
    <name evidence="1" type="ORF">B0T25DRAFT_365997</name>
</gene>
<reference evidence="1" key="2">
    <citation type="submission" date="2023-06" db="EMBL/GenBank/DDBJ databases">
        <authorList>
            <consortium name="Lawrence Berkeley National Laboratory"/>
            <person name="Haridas S."/>
            <person name="Hensen N."/>
            <person name="Bonometti L."/>
            <person name="Westerberg I."/>
            <person name="Brannstrom I.O."/>
            <person name="Guillou S."/>
            <person name="Cros-Aarteil S."/>
            <person name="Calhoun S."/>
            <person name="Kuo A."/>
            <person name="Mondo S."/>
            <person name="Pangilinan J."/>
            <person name="Riley R."/>
            <person name="Labutti K."/>
            <person name="Andreopoulos B."/>
            <person name="Lipzen A."/>
            <person name="Chen C."/>
            <person name="Yanf M."/>
            <person name="Daum C."/>
            <person name="Ng V."/>
            <person name="Clum A."/>
            <person name="Steindorff A."/>
            <person name="Ohm R."/>
            <person name="Martin F."/>
            <person name="Silar P."/>
            <person name="Natvig D."/>
            <person name="Lalanne C."/>
            <person name="Gautier V."/>
            <person name="Ament-Velasquez S.L."/>
            <person name="Kruys A."/>
            <person name="Hutchinson M.I."/>
            <person name="Powell A.J."/>
            <person name="Barry K."/>
            <person name="Miller A.N."/>
            <person name="Grigoriev I.V."/>
            <person name="Debuchy R."/>
            <person name="Gladieux P."/>
            <person name="Thoren M.H."/>
            <person name="Johannesson H."/>
        </authorList>
    </citation>
    <scope>NUCLEOTIDE SEQUENCE</scope>
    <source>
        <strain evidence="1">CBS 955.72</strain>
    </source>
</reference>
<accession>A0AAJ0H5E8</accession>
<dbReference type="AlphaFoldDB" id="A0AAJ0H5E8"/>
<keyword evidence="2" id="KW-1185">Reference proteome</keyword>
<comment type="caution">
    <text evidence="1">The sequence shown here is derived from an EMBL/GenBank/DDBJ whole genome shotgun (WGS) entry which is preliminary data.</text>
</comment>